<sequence>MTPSLIFAVFFVLFLFFMTCLLTSAVASDALSLFCLCVCQ</sequence>
<dbReference type="AlphaFoldDB" id="A0A0A9FEA1"/>
<name>A0A0A9FEA1_ARUDO</name>
<evidence type="ECO:0000313" key="1">
    <source>
        <dbReference type="EMBL" id="JAE10652.1"/>
    </source>
</evidence>
<organism evidence="1">
    <name type="scientific">Arundo donax</name>
    <name type="common">Giant reed</name>
    <name type="synonym">Donax arundinaceus</name>
    <dbReference type="NCBI Taxonomy" id="35708"/>
    <lineage>
        <taxon>Eukaryota</taxon>
        <taxon>Viridiplantae</taxon>
        <taxon>Streptophyta</taxon>
        <taxon>Embryophyta</taxon>
        <taxon>Tracheophyta</taxon>
        <taxon>Spermatophyta</taxon>
        <taxon>Magnoliopsida</taxon>
        <taxon>Liliopsida</taxon>
        <taxon>Poales</taxon>
        <taxon>Poaceae</taxon>
        <taxon>PACMAD clade</taxon>
        <taxon>Arundinoideae</taxon>
        <taxon>Arundineae</taxon>
        <taxon>Arundo</taxon>
    </lineage>
</organism>
<protein>
    <submittedName>
        <fullName evidence="1">Uncharacterized protein</fullName>
    </submittedName>
</protein>
<accession>A0A0A9FEA1</accession>
<reference evidence="1" key="2">
    <citation type="journal article" date="2015" name="Data Brief">
        <title>Shoot transcriptome of the giant reed, Arundo donax.</title>
        <authorList>
            <person name="Barrero R.A."/>
            <person name="Guerrero F.D."/>
            <person name="Moolhuijzen P."/>
            <person name="Goolsby J.A."/>
            <person name="Tidwell J."/>
            <person name="Bellgard S.E."/>
            <person name="Bellgard M.I."/>
        </authorList>
    </citation>
    <scope>NUCLEOTIDE SEQUENCE</scope>
    <source>
        <tissue evidence="1">Shoot tissue taken approximately 20 cm above the soil surface</tissue>
    </source>
</reference>
<dbReference type="EMBL" id="GBRH01187244">
    <property type="protein sequence ID" value="JAE10652.1"/>
    <property type="molecule type" value="Transcribed_RNA"/>
</dbReference>
<proteinExistence type="predicted"/>
<reference evidence="1" key="1">
    <citation type="submission" date="2014-09" db="EMBL/GenBank/DDBJ databases">
        <authorList>
            <person name="Magalhaes I.L.F."/>
            <person name="Oliveira U."/>
            <person name="Santos F.R."/>
            <person name="Vidigal T.H.D.A."/>
            <person name="Brescovit A.D."/>
            <person name="Santos A.J."/>
        </authorList>
    </citation>
    <scope>NUCLEOTIDE SEQUENCE</scope>
    <source>
        <tissue evidence="1">Shoot tissue taken approximately 20 cm above the soil surface</tissue>
    </source>
</reference>